<gene>
    <name evidence="2" type="ORF">B9Y64_03165</name>
</gene>
<keyword evidence="1" id="KW-0732">Signal</keyword>
<dbReference type="OrthoDB" id="6258586at2"/>
<evidence type="ECO:0000256" key="1">
    <source>
        <dbReference type="SAM" id="SignalP"/>
    </source>
</evidence>
<proteinExistence type="predicted"/>
<dbReference type="RefSeq" id="WP_100439471.1">
    <property type="nucleotide sequence ID" value="NZ_CBCPIZ010000010.1"/>
</dbReference>
<dbReference type="EMBL" id="NEQV01000001">
    <property type="protein sequence ID" value="PJL34105.1"/>
    <property type="molecule type" value="Genomic_DNA"/>
</dbReference>
<organism evidence="2 3">
    <name type="scientific">Stenotrophomonas maltophilia</name>
    <name type="common">Pseudomonas maltophilia</name>
    <name type="synonym">Xanthomonas maltophilia</name>
    <dbReference type="NCBI Taxonomy" id="40324"/>
    <lineage>
        <taxon>Bacteria</taxon>
        <taxon>Pseudomonadati</taxon>
        <taxon>Pseudomonadota</taxon>
        <taxon>Gammaproteobacteria</taxon>
        <taxon>Lysobacterales</taxon>
        <taxon>Lysobacteraceae</taxon>
        <taxon>Stenotrophomonas</taxon>
        <taxon>Stenotrophomonas maltophilia group</taxon>
    </lineage>
</organism>
<feature type="signal peptide" evidence="1">
    <location>
        <begin position="1"/>
        <end position="22"/>
    </location>
</feature>
<protein>
    <submittedName>
        <fullName evidence="2">Uncharacterized protein</fullName>
    </submittedName>
</protein>
<dbReference type="Proteomes" id="UP000230167">
    <property type="component" value="Unassembled WGS sequence"/>
</dbReference>
<evidence type="ECO:0000313" key="3">
    <source>
        <dbReference type="Proteomes" id="UP000230167"/>
    </source>
</evidence>
<accession>A0A2J0UGW1</accession>
<name>A0A2J0UGW1_STEMA</name>
<feature type="chain" id="PRO_5014417668" evidence="1">
    <location>
        <begin position="23"/>
        <end position="222"/>
    </location>
</feature>
<evidence type="ECO:0000313" key="2">
    <source>
        <dbReference type="EMBL" id="PJL34105.1"/>
    </source>
</evidence>
<dbReference type="AlphaFoldDB" id="A0A2J0UGW1"/>
<reference evidence="2 3" key="1">
    <citation type="journal article" date="2017" name="Front. Microbiol.">
        <title>Double-Face Meets the Bacterial World: The Opportunistic Pathogen Stenotrophomonas maltophilia.</title>
        <authorList>
            <person name="Lira F."/>
            <person name="Berg G."/>
            <person name="Martinez J.L."/>
        </authorList>
    </citation>
    <scope>NUCLEOTIDE SEQUENCE [LARGE SCALE GENOMIC DNA]</scope>
    <source>
        <strain evidence="2 3">EA1</strain>
    </source>
</reference>
<comment type="caution">
    <text evidence="2">The sequence shown here is derived from an EMBL/GenBank/DDBJ whole genome shotgun (WGS) entry which is preliminary data.</text>
</comment>
<sequence length="222" mass="24095">MRRRVDILAALAALLLAWPALAASWPDIPEPEGAQSEWVAKDMLYNGLPMRISRFTSTLPVSSIVAYYNREWPGQTVINEVGGKTVIGHAHGEHYVTIEVSAKGSGSQAQIGITRLLKRKPDAAAGADFPKPSGTQVINDITYLDTPGRSLSMESTLSPFQTDAFYASRLPADGWSRSSGPAGCSMIALQCVVRYSKGSQEMTMTFNRHEQGTSIVVNQSQH</sequence>